<name>U4LU75_PYROM</name>
<proteinExistence type="predicted"/>
<evidence type="ECO:0000313" key="1">
    <source>
        <dbReference type="EMBL" id="CCX33455.1"/>
    </source>
</evidence>
<evidence type="ECO:0000313" key="2">
    <source>
        <dbReference type="Proteomes" id="UP000018144"/>
    </source>
</evidence>
<sequence length="39" mass="4360">MHSGIIDYHLTLNERPSMLHAVITGWFACHGHLGGLTSW</sequence>
<dbReference type="EMBL" id="HF936097">
    <property type="protein sequence ID" value="CCX33455.1"/>
    <property type="molecule type" value="Genomic_DNA"/>
</dbReference>
<protein>
    <submittedName>
        <fullName evidence="1">Uncharacterized protein</fullName>
    </submittedName>
</protein>
<organism evidence="1 2">
    <name type="scientific">Pyronema omphalodes (strain CBS 100304)</name>
    <name type="common">Pyronema confluens</name>
    <dbReference type="NCBI Taxonomy" id="1076935"/>
    <lineage>
        <taxon>Eukaryota</taxon>
        <taxon>Fungi</taxon>
        <taxon>Dikarya</taxon>
        <taxon>Ascomycota</taxon>
        <taxon>Pezizomycotina</taxon>
        <taxon>Pezizomycetes</taxon>
        <taxon>Pezizales</taxon>
        <taxon>Pyronemataceae</taxon>
        <taxon>Pyronema</taxon>
    </lineage>
</organism>
<gene>
    <name evidence="1" type="ORF">PCON_01165</name>
</gene>
<keyword evidence="2" id="KW-1185">Reference proteome</keyword>
<accession>U4LU75</accession>
<dbReference type="Proteomes" id="UP000018144">
    <property type="component" value="Unassembled WGS sequence"/>
</dbReference>
<reference evidence="1 2" key="1">
    <citation type="journal article" date="2013" name="PLoS Genet.">
        <title>The genome and development-dependent transcriptomes of Pyronema confluens: a window into fungal evolution.</title>
        <authorList>
            <person name="Traeger S."/>
            <person name="Altegoer F."/>
            <person name="Freitag M."/>
            <person name="Gabaldon T."/>
            <person name="Kempken F."/>
            <person name="Kumar A."/>
            <person name="Marcet-Houben M."/>
            <person name="Poggeler S."/>
            <person name="Stajich J.E."/>
            <person name="Nowrousian M."/>
        </authorList>
    </citation>
    <scope>NUCLEOTIDE SEQUENCE [LARGE SCALE GENOMIC DNA]</scope>
    <source>
        <strain evidence="2">CBS 100304</strain>
        <tissue evidence="1">Vegetative mycelium</tissue>
    </source>
</reference>
<dbReference type="AlphaFoldDB" id="U4LU75"/>